<comment type="caution">
    <text evidence="1">The sequence shown here is derived from an EMBL/GenBank/DDBJ whole genome shotgun (WGS) entry which is preliminary data.</text>
</comment>
<dbReference type="PANTHER" id="PTHR33600">
    <property type="entry name" value="PLASTID DIVISION PROTEIN PDV2"/>
    <property type="match status" value="1"/>
</dbReference>
<keyword evidence="2" id="KW-1185">Reference proteome</keyword>
<proteinExistence type="predicted"/>
<reference evidence="1" key="1">
    <citation type="submission" date="2022-12" db="EMBL/GenBank/DDBJ databases">
        <title>Draft genome assemblies for two species of Escallonia (Escalloniales).</title>
        <authorList>
            <person name="Chanderbali A."/>
            <person name="Dervinis C."/>
            <person name="Anghel I."/>
            <person name="Soltis D."/>
            <person name="Soltis P."/>
            <person name="Zapata F."/>
        </authorList>
    </citation>
    <scope>NUCLEOTIDE SEQUENCE</scope>
    <source>
        <strain evidence="1">UCBG92.1500</strain>
        <tissue evidence="1">Leaf</tissue>
    </source>
</reference>
<dbReference type="EMBL" id="JAVXUO010001294">
    <property type="protein sequence ID" value="KAK2983880.1"/>
    <property type="molecule type" value="Genomic_DNA"/>
</dbReference>
<gene>
    <name evidence="1" type="ORF">RJ640_003931</name>
</gene>
<dbReference type="InterPro" id="IPR038939">
    <property type="entry name" value="PDV1/PDV2"/>
</dbReference>
<dbReference type="PANTHER" id="PTHR33600:SF5">
    <property type="entry name" value="PLASTID DIVISION PROTEIN PDV1"/>
    <property type="match status" value="1"/>
</dbReference>
<evidence type="ECO:0000313" key="2">
    <source>
        <dbReference type="Proteomes" id="UP001187471"/>
    </source>
</evidence>
<protein>
    <submittedName>
        <fullName evidence="1">Uncharacterized protein</fullName>
    </submittedName>
</protein>
<dbReference type="GO" id="GO:0010020">
    <property type="term" value="P:chloroplast fission"/>
    <property type="evidence" value="ECO:0007669"/>
    <property type="project" value="InterPro"/>
</dbReference>
<evidence type="ECO:0000313" key="1">
    <source>
        <dbReference type="EMBL" id="KAK2983880.1"/>
    </source>
</evidence>
<organism evidence="1 2">
    <name type="scientific">Escallonia rubra</name>
    <dbReference type="NCBI Taxonomy" id="112253"/>
    <lineage>
        <taxon>Eukaryota</taxon>
        <taxon>Viridiplantae</taxon>
        <taxon>Streptophyta</taxon>
        <taxon>Embryophyta</taxon>
        <taxon>Tracheophyta</taxon>
        <taxon>Spermatophyta</taxon>
        <taxon>Magnoliopsida</taxon>
        <taxon>eudicotyledons</taxon>
        <taxon>Gunneridae</taxon>
        <taxon>Pentapetalae</taxon>
        <taxon>asterids</taxon>
        <taxon>campanulids</taxon>
        <taxon>Escalloniales</taxon>
        <taxon>Escalloniaceae</taxon>
        <taxon>Escallonia</taxon>
    </lineage>
</organism>
<sequence>MGAVFFTLIHMEPNTNLHLLIERACALHDRVNDEILRTDSTTSFCRLCSEHGRYCGIAETPFEERQRLTGIRDSLKDVENMLVFAERLQSNQHKHRLVALERLKESRLLLIEKLKEFPRNGRKLDVIEDLNASFGDARADSSWNFKDKTDGQIETKVENNKSCFIVSCIKKLFSPWHWHNTTLIAIKLMLISVCISSTYNFYQKEYISSKRNKVISSLGSAKVGEQGLLLTASDSPLDVSHGKG</sequence>
<accession>A0AA88UGH6</accession>
<dbReference type="Proteomes" id="UP001187471">
    <property type="component" value="Unassembled WGS sequence"/>
</dbReference>
<dbReference type="AlphaFoldDB" id="A0AA88UGH6"/>
<name>A0AA88UGH6_9ASTE</name>